<dbReference type="Gene3D" id="3.90.550.20">
    <property type="match status" value="1"/>
</dbReference>
<dbReference type="AlphaFoldDB" id="A0A1J8PGP0"/>
<accession>A0A1J8PGP0</accession>
<feature type="compositionally biased region" description="Basic residues" evidence="2">
    <location>
        <begin position="22"/>
        <end position="34"/>
    </location>
</feature>
<proteinExistence type="inferred from homology"/>
<organism evidence="4 5">
    <name type="scientific">Rhizopogon vesiculosus</name>
    <dbReference type="NCBI Taxonomy" id="180088"/>
    <lineage>
        <taxon>Eukaryota</taxon>
        <taxon>Fungi</taxon>
        <taxon>Dikarya</taxon>
        <taxon>Basidiomycota</taxon>
        <taxon>Agaricomycotina</taxon>
        <taxon>Agaricomycetes</taxon>
        <taxon>Agaricomycetidae</taxon>
        <taxon>Boletales</taxon>
        <taxon>Suillineae</taxon>
        <taxon>Rhizopogonaceae</taxon>
        <taxon>Rhizopogon</taxon>
    </lineage>
</organism>
<reference evidence="4 5" key="1">
    <citation type="submission" date="2016-03" db="EMBL/GenBank/DDBJ databases">
        <title>Comparative genomics of the ectomycorrhizal sister species Rhizopogon vinicolor and Rhizopogon vesiculosus (Basidiomycota: Boletales) reveals a divergence of the mating type B locus.</title>
        <authorList>
            <person name="Mujic A.B."/>
            <person name="Kuo A."/>
            <person name="Tritt A."/>
            <person name="Lipzen A."/>
            <person name="Chen C."/>
            <person name="Johnson J."/>
            <person name="Sharma A."/>
            <person name="Barry K."/>
            <person name="Grigoriev I.V."/>
            <person name="Spatafora J.W."/>
        </authorList>
    </citation>
    <scope>NUCLEOTIDE SEQUENCE [LARGE SCALE GENOMIC DNA]</scope>
    <source>
        <strain evidence="4 5">AM-OR11-056</strain>
    </source>
</reference>
<dbReference type="Proteomes" id="UP000183567">
    <property type="component" value="Unassembled WGS sequence"/>
</dbReference>
<sequence length="444" mass="50942">MSRAGYERLPMHTVPESGSPRSRSRSRSRSHSHRLSSTCLRPRTFITLLKIAVPLTLLVIFGIFYLYEPHVEIAFYPREWIHREIDPVGRLAGCFDEGRISPSYNASKYLEGPKKTEVHAGMGMRLGMDCYEFAATIPPPKNMDSGPYLPPDERTQYHTYWRVDLAPFSERQEWMLKSFFATQDHTTSRLIMWSNGDLSTNPILALYANMYPNSFVMRVVDTPDLATGTALEGSSLLKTDDKKAWTDGDLVRLLVIWNYGGVWIDMDSLLTRDLSPLLEHEFVTQWDCYDKIYQPLNGALMHFQKHSPYLCEAFHIMATSAPPRADSTDWGALLYLKLWRRLLGGHIPPFKILPFCFSDARSCRLDNRLPDPFDGDGGKEARWWRSKKDGLQEGGELDSALGSVFAVHLHNQWEKTFPKGGWVDRLLLNRYEEKLSKREGVDDL</sequence>
<protein>
    <recommendedName>
        <fullName evidence="6">Glycosyltransferase family 32 protein</fullName>
    </recommendedName>
</protein>
<name>A0A1J8PGP0_9AGAM</name>
<feature type="region of interest" description="Disordered" evidence="2">
    <location>
        <begin position="1"/>
        <end position="35"/>
    </location>
</feature>
<feature type="compositionally biased region" description="Basic and acidic residues" evidence="2">
    <location>
        <begin position="1"/>
        <end position="10"/>
    </location>
</feature>
<dbReference type="PANTHER" id="PTHR12042:SF21">
    <property type="entry name" value="ALPHA1,4-GALACTOSYLTRANSFERASE 1-RELATED"/>
    <property type="match status" value="1"/>
</dbReference>
<dbReference type="PANTHER" id="PTHR12042">
    <property type="entry name" value="LACTOSYLCERAMIDE 4-ALPHA-GALACTOSYLTRANSFERASE ALPHA- 1,4-GALACTOSYLTRANSFERASE"/>
    <property type="match status" value="1"/>
</dbReference>
<evidence type="ECO:0000256" key="3">
    <source>
        <dbReference type="SAM" id="Phobius"/>
    </source>
</evidence>
<dbReference type="GO" id="GO:0016020">
    <property type="term" value="C:membrane"/>
    <property type="evidence" value="ECO:0007669"/>
    <property type="project" value="GOC"/>
</dbReference>
<dbReference type="InterPro" id="IPR051981">
    <property type="entry name" value="Glycosyltransf_32"/>
</dbReference>
<dbReference type="STRING" id="180088.A0A1J8PGP0"/>
<comment type="similarity">
    <text evidence="1">Belongs to the glycosyltransferase 32 family.</text>
</comment>
<dbReference type="GO" id="GO:0006688">
    <property type="term" value="P:glycosphingolipid biosynthetic process"/>
    <property type="evidence" value="ECO:0007669"/>
    <property type="project" value="TreeGrafter"/>
</dbReference>
<keyword evidence="3" id="KW-1133">Transmembrane helix</keyword>
<evidence type="ECO:0000256" key="1">
    <source>
        <dbReference type="ARBA" id="ARBA00009003"/>
    </source>
</evidence>
<feature type="transmembrane region" description="Helical" evidence="3">
    <location>
        <begin position="44"/>
        <end position="67"/>
    </location>
</feature>
<comment type="caution">
    <text evidence="4">The sequence shown here is derived from an EMBL/GenBank/DDBJ whole genome shotgun (WGS) entry which is preliminary data.</text>
</comment>
<keyword evidence="5" id="KW-1185">Reference proteome</keyword>
<evidence type="ECO:0000256" key="2">
    <source>
        <dbReference type="SAM" id="MobiDB-lite"/>
    </source>
</evidence>
<dbReference type="EMBL" id="LVVM01006306">
    <property type="protein sequence ID" value="OJA08398.1"/>
    <property type="molecule type" value="Genomic_DNA"/>
</dbReference>
<dbReference type="OrthoDB" id="409543at2759"/>
<dbReference type="InterPro" id="IPR029044">
    <property type="entry name" value="Nucleotide-diphossugar_trans"/>
</dbReference>
<dbReference type="Pfam" id="PF04488">
    <property type="entry name" value="Gly_transf_sug"/>
    <property type="match status" value="1"/>
</dbReference>
<keyword evidence="3" id="KW-0472">Membrane</keyword>
<keyword evidence="3" id="KW-0812">Transmembrane</keyword>
<evidence type="ECO:0008006" key="6">
    <source>
        <dbReference type="Google" id="ProtNLM"/>
    </source>
</evidence>
<evidence type="ECO:0000313" key="5">
    <source>
        <dbReference type="Proteomes" id="UP000183567"/>
    </source>
</evidence>
<dbReference type="InterPro" id="IPR007577">
    <property type="entry name" value="GlycoTrfase_DXD_sugar-bd_CS"/>
</dbReference>
<evidence type="ECO:0000313" key="4">
    <source>
        <dbReference type="EMBL" id="OJA08398.1"/>
    </source>
</evidence>
<dbReference type="GO" id="GO:0016758">
    <property type="term" value="F:hexosyltransferase activity"/>
    <property type="evidence" value="ECO:0007669"/>
    <property type="project" value="TreeGrafter"/>
</dbReference>
<gene>
    <name evidence="4" type="ORF">AZE42_01012</name>
</gene>
<dbReference type="SUPFAM" id="SSF53448">
    <property type="entry name" value="Nucleotide-diphospho-sugar transferases"/>
    <property type="match status" value="1"/>
</dbReference>